<keyword evidence="1" id="KW-0808">Transferase</keyword>
<evidence type="ECO:0000313" key="1">
    <source>
        <dbReference type="EMBL" id="MEY8001504.1"/>
    </source>
</evidence>
<dbReference type="GO" id="GO:0016746">
    <property type="term" value="F:acyltransferase activity"/>
    <property type="evidence" value="ECO:0007669"/>
    <property type="project" value="UniProtKB-KW"/>
</dbReference>
<evidence type="ECO:0000313" key="2">
    <source>
        <dbReference type="Proteomes" id="UP001564657"/>
    </source>
</evidence>
<dbReference type="NCBIfam" id="NF040739">
    <property type="entry name" value="ornith_OrtA"/>
    <property type="match status" value="1"/>
</dbReference>
<dbReference type="Pfam" id="PF22010">
    <property type="entry name" value="OrtA"/>
    <property type="match status" value="1"/>
</dbReference>
<dbReference type="Proteomes" id="UP001564657">
    <property type="component" value="Unassembled WGS sequence"/>
</dbReference>
<name>A0ABV4BRV5_9CLOT</name>
<keyword evidence="1" id="KW-0012">Acyltransferase</keyword>
<gene>
    <name evidence="1" type="primary">ortA</name>
    <name evidence="1" type="ORF">AB8U03_15100</name>
</gene>
<dbReference type="RefSeq" id="WP_369705399.1">
    <property type="nucleotide sequence ID" value="NZ_JBGEWD010000020.1"/>
</dbReference>
<sequence length="95" mass="10728">MIKKGMWIEVEETVLLPNDRAENIPDETKHTPLKCWIRGNCLSNCELNDEVEVVTNAGRIVKGKVVDVEPGYYHSFGKYIGEIGNIGRQAKDIIK</sequence>
<dbReference type="InterPro" id="IPR047755">
    <property type="entry name" value="OrtA"/>
</dbReference>
<keyword evidence="2" id="KW-1185">Reference proteome</keyword>
<reference evidence="1 2" key="1">
    <citation type="submission" date="2024-08" db="EMBL/GenBank/DDBJ databases">
        <title>Clostridium lapicellarii sp. nov., and Clostridium renhuaiense sp. nov., two species isolated from the mud in a fermentation cellar used for producing sauce-flavour Chinese liquors.</title>
        <authorList>
            <person name="Yang F."/>
            <person name="Wang H."/>
            <person name="Chen L.Q."/>
            <person name="Zhou N."/>
            <person name="Lu J.J."/>
            <person name="Pu X.X."/>
            <person name="Wan B."/>
            <person name="Wang L."/>
            <person name="Liu S.J."/>
        </authorList>
    </citation>
    <scope>NUCLEOTIDE SEQUENCE [LARGE SCALE GENOMIC DNA]</scope>
    <source>
        <strain evidence="1 2">MT-5</strain>
    </source>
</reference>
<protein>
    <submittedName>
        <fullName evidence="1">2-amino-4-oxopentanoate thiolase subunit OrtA</fullName>
        <ecNumber evidence="1">2.3.1.263</ecNumber>
    </submittedName>
</protein>
<dbReference type="EMBL" id="JBGEWD010000020">
    <property type="protein sequence ID" value="MEY8001504.1"/>
    <property type="molecule type" value="Genomic_DNA"/>
</dbReference>
<organism evidence="1 2">
    <name type="scientific">Clostridium moutaii</name>
    <dbReference type="NCBI Taxonomy" id="3240932"/>
    <lineage>
        <taxon>Bacteria</taxon>
        <taxon>Bacillati</taxon>
        <taxon>Bacillota</taxon>
        <taxon>Clostridia</taxon>
        <taxon>Eubacteriales</taxon>
        <taxon>Clostridiaceae</taxon>
        <taxon>Clostridium</taxon>
    </lineage>
</organism>
<comment type="caution">
    <text evidence="1">The sequence shown here is derived from an EMBL/GenBank/DDBJ whole genome shotgun (WGS) entry which is preliminary data.</text>
</comment>
<dbReference type="EC" id="2.3.1.263" evidence="1"/>
<proteinExistence type="predicted"/>
<accession>A0ABV4BRV5</accession>